<dbReference type="InParanoid" id="A0A136IL77"/>
<feature type="domain" description="2EXR" evidence="1">
    <location>
        <begin position="27"/>
        <end position="116"/>
    </location>
</feature>
<dbReference type="Proteomes" id="UP000070501">
    <property type="component" value="Unassembled WGS sequence"/>
</dbReference>
<evidence type="ECO:0000313" key="2">
    <source>
        <dbReference type="EMBL" id="KXJ85737.1"/>
    </source>
</evidence>
<organism evidence="2 3">
    <name type="scientific">Microdochium bolleyi</name>
    <dbReference type="NCBI Taxonomy" id="196109"/>
    <lineage>
        <taxon>Eukaryota</taxon>
        <taxon>Fungi</taxon>
        <taxon>Dikarya</taxon>
        <taxon>Ascomycota</taxon>
        <taxon>Pezizomycotina</taxon>
        <taxon>Sordariomycetes</taxon>
        <taxon>Xylariomycetidae</taxon>
        <taxon>Xylariales</taxon>
        <taxon>Microdochiaceae</taxon>
        <taxon>Microdochium</taxon>
    </lineage>
</organism>
<accession>A0A136IL77</accession>
<dbReference type="InterPro" id="IPR045518">
    <property type="entry name" value="2EXR"/>
</dbReference>
<keyword evidence="3" id="KW-1185">Reference proteome</keyword>
<evidence type="ECO:0000259" key="1">
    <source>
        <dbReference type="Pfam" id="PF20150"/>
    </source>
</evidence>
<gene>
    <name evidence="2" type="ORF">Micbo1qcDRAFT_169127</name>
</gene>
<proteinExistence type="predicted"/>
<protein>
    <recommendedName>
        <fullName evidence="1">2EXR domain-containing protein</fullName>
    </recommendedName>
</protein>
<feature type="non-terminal residue" evidence="2">
    <location>
        <position position="143"/>
    </location>
</feature>
<name>A0A136IL77_9PEZI</name>
<dbReference type="Pfam" id="PF20150">
    <property type="entry name" value="2EXR"/>
    <property type="match status" value="1"/>
</dbReference>
<sequence length="143" mass="16559">MRLIGIYQGHSRFESMDTTSTTPERTFHPFPRLPSELRRAIYLLATPQRIVHVQERFRPYASYAEAREHFAETIKSGPWRQTLLDTEPTAAESSSASHVQLHPSLLYFSHNWLQVSVFGGSFDEELRLHRLDAGEQPQPILQR</sequence>
<reference evidence="3" key="1">
    <citation type="submission" date="2016-02" db="EMBL/GenBank/DDBJ databases">
        <title>Draft genome sequence of Microdochium bolleyi, a fungal endophyte of beachgrass.</title>
        <authorList>
            <consortium name="DOE Joint Genome Institute"/>
            <person name="David A.S."/>
            <person name="May G."/>
            <person name="Haridas S."/>
            <person name="Lim J."/>
            <person name="Wang M."/>
            <person name="Labutti K."/>
            <person name="Lipzen A."/>
            <person name="Barry K."/>
            <person name="Grigoriev I.V."/>
        </authorList>
    </citation>
    <scope>NUCLEOTIDE SEQUENCE [LARGE SCALE GENOMIC DNA]</scope>
    <source>
        <strain evidence="3">J235TASD1</strain>
    </source>
</reference>
<dbReference type="EMBL" id="KQ964275">
    <property type="protein sequence ID" value="KXJ85737.1"/>
    <property type="molecule type" value="Genomic_DNA"/>
</dbReference>
<dbReference type="AlphaFoldDB" id="A0A136IL77"/>
<dbReference type="OrthoDB" id="3473305at2759"/>
<evidence type="ECO:0000313" key="3">
    <source>
        <dbReference type="Proteomes" id="UP000070501"/>
    </source>
</evidence>